<gene>
    <name evidence="2" type="ORF">EZS28_052099</name>
</gene>
<protein>
    <submittedName>
        <fullName evidence="2">Uncharacterized protein</fullName>
    </submittedName>
</protein>
<accession>A0A5J4SLW8</accession>
<sequence>QSKGSYYEQKDEISESEKEKNDIGDSSDDNVMKKTKRKRENYIADKQRKISRSQSRSRSKEYVNEKVNSSSSVVGSGSGSGQGNKRRRTSEEQYNDDDDQDNRQSEQQSNKNIDKYASKSTKVKKEPNETQIQQRNTPHKGSVQKKGSNKQQSKERSMSKDSNSDN</sequence>
<comment type="caution">
    <text evidence="2">The sequence shown here is derived from an EMBL/GenBank/DDBJ whole genome shotgun (WGS) entry which is preliminary data.</text>
</comment>
<dbReference type="EMBL" id="SNRW01040135">
    <property type="protein sequence ID" value="KAA6346343.1"/>
    <property type="molecule type" value="Genomic_DNA"/>
</dbReference>
<feature type="region of interest" description="Disordered" evidence="1">
    <location>
        <begin position="1"/>
        <end position="166"/>
    </location>
</feature>
<dbReference type="Proteomes" id="UP000324800">
    <property type="component" value="Unassembled WGS sequence"/>
</dbReference>
<reference evidence="2 3" key="1">
    <citation type="submission" date="2019-03" db="EMBL/GenBank/DDBJ databases">
        <title>Single cell metagenomics reveals metabolic interactions within the superorganism composed of flagellate Streblomastix strix and complex community of Bacteroidetes bacteria on its surface.</title>
        <authorList>
            <person name="Treitli S.C."/>
            <person name="Kolisko M."/>
            <person name="Husnik F."/>
            <person name="Keeling P."/>
            <person name="Hampl V."/>
        </authorList>
    </citation>
    <scope>NUCLEOTIDE SEQUENCE [LARGE SCALE GENOMIC DNA]</scope>
    <source>
        <strain evidence="2">ST1C</strain>
    </source>
</reference>
<proteinExistence type="predicted"/>
<evidence type="ECO:0000256" key="1">
    <source>
        <dbReference type="SAM" id="MobiDB-lite"/>
    </source>
</evidence>
<organism evidence="2 3">
    <name type="scientific">Streblomastix strix</name>
    <dbReference type="NCBI Taxonomy" id="222440"/>
    <lineage>
        <taxon>Eukaryota</taxon>
        <taxon>Metamonada</taxon>
        <taxon>Preaxostyla</taxon>
        <taxon>Oxymonadida</taxon>
        <taxon>Streblomastigidae</taxon>
        <taxon>Streblomastix</taxon>
    </lineage>
</organism>
<evidence type="ECO:0000313" key="2">
    <source>
        <dbReference type="EMBL" id="KAA6346343.1"/>
    </source>
</evidence>
<dbReference type="AlphaFoldDB" id="A0A5J4SLW8"/>
<feature type="compositionally biased region" description="Basic and acidic residues" evidence="1">
    <location>
        <begin position="152"/>
        <end position="166"/>
    </location>
</feature>
<feature type="compositionally biased region" description="Basic and acidic residues" evidence="1">
    <location>
        <begin position="8"/>
        <end position="23"/>
    </location>
</feature>
<evidence type="ECO:0000313" key="3">
    <source>
        <dbReference type="Proteomes" id="UP000324800"/>
    </source>
</evidence>
<feature type="compositionally biased region" description="Basic and acidic residues" evidence="1">
    <location>
        <begin position="112"/>
        <end position="128"/>
    </location>
</feature>
<name>A0A5J4SLW8_9EUKA</name>
<feature type="non-terminal residue" evidence="2">
    <location>
        <position position="1"/>
    </location>
</feature>